<dbReference type="SUPFAM" id="SSF81383">
    <property type="entry name" value="F-box domain"/>
    <property type="match status" value="1"/>
</dbReference>
<sequence length="640" mass="70538">LTSTTVLEPLDVLNLSTISRRFLAIARDNNLWKTICFEHSRAEARRRRQQLESRMAPHLAELARAVSERTAVPGVHDSSAPSAELSAHKIAMREKQRALANWDPSYPGESVNFYEEYIARHAPITTSWLQPVHMGTGEDRENCEATGLGLLYEEGSQIADKVIAPLEDGSIGVWNLNFETSEGVEPKPGAIIDRSASGVLAGQASVSDRHARLAQSRANMTETGAVECVSVDSRQRKAYFGVQNTLNEVDLNTLQVVSCQDYPFPITALSEARHPTPVTVGTNMTIHLHDPREKPCQERLGDSVRCELIGGTAPSGGFDGLASANFGQNYATLSQPGPLSILHLPDREWDGNGDIWVCGRFTSLLNYDRRFFPRLRGTVHSGARLSSTTLLPFPFIPRNLGFHSIFSSNSSIKQSTKSLTGHTIVAAGEYKGKGSLELFGLSPDPAHTILSSDNRSAVRNRNACIQNRQTASRSKLLSVAAHGARLVYSDGDGWVKWIERDGFTPVRQFSINPEPRTSEDGSASVGGLFSTPHQAHGEGDIVQKILPTLTRSQFGNQDLNAPLNHDNLVVWTGDGRIGLVGFGRGEKWRTEDFEERAETEEQRQREQEEREYAGTMRRALERQAADVRFVRGFGLGSAMW</sequence>
<evidence type="ECO:0000313" key="2">
    <source>
        <dbReference type="Proteomes" id="UP000799776"/>
    </source>
</evidence>
<dbReference type="InterPro" id="IPR039719">
    <property type="entry name" value="FBXO28"/>
</dbReference>
<accession>A0A9P4LZD9</accession>
<dbReference type="AlphaFoldDB" id="A0A9P4LZD9"/>
<name>A0A9P4LZD9_9PEZI</name>
<comment type="caution">
    <text evidence="1">The sequence shown here is derived from an EMBL/GenBank/DDBJ whole genome shotgun (WGS) entry which is preliminary data.</text>
</comment>
<dbReference type="Proteomes" id="UP000799776">
    <property type="component" value="Unassembled WGS sequence"/>
</dbReference>
<evidence type="ECO:0008006" key="3">
    <source>
        <dbReference type="Google" id="ProtNLM"/>
    </source>
</evidence>
<dbReference type="PANTHER" id="PTHR13252:SF9">
    <property type="entry name" value="F-BOX ONLY PROTEIN 28"/>
    <property type="match status" value="1"/>
</dbReference>
<dbReference type="PANTHER" id="PTHR13252">
    <property type="entry name" value="F-BOX ONLY PROTEIN 28"/>
    <property type="match status" value="1"/>
</dbReference>
<reference evidence="1" key="1">
    <citation type="journal article" date="2020" name="Stud. Mycol.">
        <title>101 Dothideomycetes genomes: a test case for predicting lifestyles and emergence of pathogens.</title>
        <authorList>
            <person name="Haridas S."/>
            <person name="Albert R."/>
            <person name="Binder M."/>
            <person name="Bloem J."/>
            <person name="Labutti K."/>
            <person name="Salamov A."/>
            <person name="Andreopoulos B."/>
            <person name="Baker S."/>
            <person name="Barry K."/>
            <person name="Bills G."/>
            <person name="Bluhm B."/>
            <person name="Cannon C."/>
            <person name="Castanera R."/>
            <person name="Culley D."/>
            <person name="Daum C."/>
            <person name="Ezra D."/>
            <person name="Gonzalez J."/>
            <person name="Henrissat B."/>
            <person name="Kuo A."/>
            <person name="Liang C."/>
            <person name="Lipzen A."/>
            <person name="Lutzoni F."/>
            <person name="Magnuson J."/>
            <person name="Mondo S."/>
            <person name="Nolan M."/>
            <person name="Ohm R."/>
            <person name="Pangilinan J."/>
            <person name="Park H.-J."/>
            <person name="Ramirez L."/>
            <person name="Alfaro M."/>
            <person name="Sun H."/>
            <person name="Tritt A."/>
            <person name="Yoshinaga Y."/>
            <person name="Zwiers L.-H."/>
            <person name="Turgeon B."/>
            <person name="Goodwin S."/>
            <person name="Spatafora J."/>
            <person name="Crous P."/>
            <person name="Grigoriev I."/>
        </authorList>
    </citation>
    <scope>NUCLEOTIDE SEQUENCE</scope>
    <source>
        <strain evidence="1">CBS 121410</strain>
    </source>
</reference>
<dbReference type="SUPFAM" id="SSF50998">
    <property type="entry name" value="Quinoprotein alcohol dehydrogenase-like"/>
    <property type="match status" value="1"/>
</dbReference>
<organism evidence="1 2">
    <name type="scientific">Saccharata proteae CBS 121410</name>
    <dbReference type="NCBI Taxonomy" id="1314787"/>
    <lineage>
        <taxon>Eukaryota</taxon>
        <taxon>Fungi</taxon>
        <taxon>Dikarya</taxon>
        <taxon>Ascomycota</taxon>
        <taxon>Pezizomycotina</taxon>
        <taxon>Dothideomycetes</taxon>
        <taxon>Dothideomycetes incertae sedis</taxon>
        <taxon>Botryosphaeriales</taxon>
        <taxon>Saccharataceae</taxon>
        <taxon>Saccharata</taxon>
    </lineage>
</organism>
<dbReference type="EMBL" id="ML978712">
    <property type="protein sequence ID" value="KAF2090970.1"/>
    <property type="molecule type" value="Genomic_DNA"/>
</dbReference>
<dbReference type="OrthoDB" id="3219396at2759"/>
<dbReference type="InterPro" id="IPR036047">
    <property type="entry name" value="F-box-like_dom_sf"/>
</dbReference>
<feature type="non-terminal residue" evidence="1">
    <location>
        <position position="1"/>
    </location>
</feature>
<dbReference type="GO" id="GO:0000209">
    <property type="term" value="P:protein polyubiquitination"/>
    <property type="evidence" value="ECO:0007669"/>
    <property type="project" value="TreeGrafter"/>
</dbReference>
<proteinExistence type="predicted"/>
<gene>
    <name evidence="1" type="ORF">K490DRAFT_33891</name>
</gene>
<dbReference type="InterPro" id="IPR011047">
    <property type="entry name" value="Quinoprotein_ADH-like_sf"/>
</dbReference>
<evidence type="ECO:0000313" key="1">
    <source>
        <dbReference type="EMBL" id="KAF2090970.1"/>
    </source>
</evidence>
<protein>
    <recommendedName>
        <fullName evidence="3">F-box domain-containing protein</fullName>
    </recommendedName>
</protein>
<keyword evidence="2" id="KW-1185">Reference proteome</keyword>